<dbReference type="EMBL" id="JANVFU010000004">
    <property type="protein sequence ID" value="KAJ3746554.1"/>
    <property type="molecule type" value="Genomic_DNA"/>
</dbReference>
<dbReference type="AlphaFoldDB" id="A0A9W8P4E3"/>
<protein>
    <submittedName>
        <fullName evidence="1">Uncharacterized protein</fullName>
    </submittedName>
</protein>
<name>A0A9W8P4E3_9AGAR</name>
<evidence type="ECO:0000313" key="2">
    <source>
        <dbReference type="Proteomes" id="UP001142393"/>
    </source>
</evidence>
<proteinExistence type="predicted"/>
<dbReference type="Proteomes" id="UP001142393">
    <property type="component" value="Unassembled WGS sequence"/>
</dbReference>
<organism evidence="1 2">
    <name type="scientific">Lentinula detonsa</name>
    <dbReference type="NCBI Taxonomy" id="2804962"/>
    <lineage>
        <taxon>Eukaryota</taxon>
        <taxon>Fungi</taxon>
        <taxon>Dikarya</taxon>
        <taxon>Basidiomycota</taxon>
        <taxon>Agaricomycotina</taxon>
        <taxon>Agaricomycetes</taxon>
        <taxon>Agaricomycetidae</taxon>
        <taxon>Agaricales</taxon>
        <taxon>Marasmiineae</taxon>
        <taxon>Omphalotaceae</taxon>
        <taxon>Lentinula</taxon>
    </lineage>
</organism>
<comment type="caution">
    <text evidence="1">The sequence shown here is derived from an EMBL/GenBank/DDBJ whole genome shotgun (WGS) entry which is preliminary data.</text>
</comment>
<accession>A0A9W8P4E3</accession>
<keyword evidence="2" id="KW-1185">Reference proteome</keyword>
<sequence length="73" mass="8701">MPIWLSWTLRDFATPEARAQLALQVRPREVMSNQQGFSYLIGHGYSKEQMERMFDIPDVPFSQESETRRRRNI</sequence>
<evidence type="ECO:0000313" key="1">
    <source>
        <dbReference type="EMBL" id="KAJ3746554.1"/>
    </source>
</evidence>
<reference evidence="1 2" key="1">
    <citation type="journal article" date="2023" name="Proc. Natl. Acad. Sci. U.S.A.">
        <title>A global phylogenomic analysis of the shiitake genus Lentinula.</title>
        <authorList>
            <person name="Sierra-Patev S."/>
            <person name="Min B."/>
            <person name="Naranjo-Ortiz M."/>
            <person name="Looney B."/>
            <person name="Konkel Z."/>
            <person name="Slot J.C."/>
            <person name="Sakamoto Y."/>
            <person name="Steenwyk J.L."/>
            <person name="Rokas A."/>
            <person name="Carro J."/>
            <person name="Camarero S."/>
            <person name="Ferreira P."/>
            <person name="Molpeceres G."/>
            <person name="Ruiz-Duenas F.J."/>
            <person name="Serrano A."/>
            <person name="Henrissat B."/>
            <person name="Drula E."/>
            <person name="Hughes K.W."/>
            <person name="Mata J.L."/>
            <person name="Ishikawa N.K."/>
            <person name="Vargas-Isla R."/>
            <person name="Ushijima S."/>
            <person name="Smith C.A."/>
            <person name="Donoghue J."/>
            <person name="Ahrendt S."/>
            <person name="Andreopoulos W."/>
            <person name="He G."/>
            <person name="LaButti K."/>
            <person name="Lipzen A."/>
            <person name="Ng V."/>
            <person name="Riley R."/>
            <person name="Sandor L."/>
            <person name="Barry K."/>
            <person name="Martinez A.T."/>
            <person name="Xiao Y."/>
            <person name="Gibbons J.G."/>
            <person name="Terashima K."/>
            <person name="Grigoriev I.V."/>
            <person name="Hibbett D."/>
        </authorList>
    </citation>
    <scope>NUCLEOTIDE SEQUENCE [LARGE SCALE GENOMIC DNA]</scope>
    <source>
        <strain evidence="1 2">TFB7810</strain>
    </source>
</reference>
<gene>
    <name evidence="1" type="ORF">DFH05DRAFT_961848</name>
</gene>